<dbReference type="PANTHER" id="PTHR10921:SF1">
    <property type="entry name" value="NUCLEAR DISTRIBUTION PROTEIN NUDE HOMOLOG"/>
    <property type="match status" value="1"/>
</dbReference>
<dbReference type="InterPro" id="IPR033494">
    <property type="entry name" value="NUDE"/>
</dbReference>
<dbReference type="OrthoDB" id="5877028at2759"/>
<dbReference type="AlphaFoldDB" id="A0A1D8NKY5"/>
<keyword evidence="2 3" id="KW-0175">Coiled coil</keyword>
<dbReference type="SMR" id="A0A1D8NKY5"/>
<evidence type="ECO:0000313" key="5">
    <source>
        <dbReference type="EMBL" id="AOW06299.1"/>
    </source>
</evidence>
<dbReference type="GeneID" id="2911652"/>
<evidence type="ECO:0000313" key="6">
    <source>
        <dbReference type="EMBL" id="RDW24667.1"/>
    </source>
</evidence>
<dbReference type="PANTHER" id="PTHR10921">
    <property type="entry name" value="NUCLEAR DISTRIBUTION PROTEIN NUDE HOMOLOG 1"/>
    <property type="match status" value="1"/>
</dbReference>
<dbReference type="RefSeq" id="XP_504691.1">
    <property type="nucleotide sequence ID" value="XM_504691.1"/>
</dbReference>
<dbReference type="GO" id="GO:0051642">
    <property type="term" value="P:centrosome localization"/>
    <property type="evidence" value="ECO:0007669"/>
    <property type="project" value="TreeGrafter"/>
</dbReference>
<organism evidence="5 7">
    <name type="scientific">Yarrowia lipolytica</name>
    <name type="common">Candida lipolytica</name>
    <dbReference type="NCBI Taxonomy" id="4952"/>
    <lineage>
        <taxon>Eukaryota</taxon>
        <taxon>Fungi</taxon>
        <taxon>Dikarya</taxon>
        <taxon>Ascomycota</taxon>
        <taxon>Saccharomycotina</taxon>
        <taxon>Dipodascomycetes</taxon>
        <taxon>Dipodascales</taxon>
        <taxon>Dipodascales incertae sedis</taxon>
        <taxon>Yarrowia</taxon>
    </lineage>
</organism>
<feature type="compositionally biased region" description="Low complexity" evidence="4">
    <location>
        <begin position="320"/>
        <end position="329"/>
    </location>
</feature>
<dbReference type="Gene3D" id="6.10.250.1080">
    <property type="match status" value="1"/>
</dbReference>
<dbReference type="VEuPathDB" id="FungiDB:YALI0_E32571g"/>
<proteinExistence type="inferred from homology"/>
<feature type="compositionally biased region" description="Polar residues" evidence="4">
    <location>
        <begin position="391"/>
        <end position="409"/>
    </location>
</feature>
<evidence type="ECO:0000313" key="8">
    <source>
        <dbReference type="Proteomes" id="UP000256601"/>
    </source>
</evidence>
<dbReference type="OMA" id="NHNATTH"/>
<sequence length="461" mass="50801">MTDIDTPASPLTPNSKAHLEVIAYNQYLQAKEQIQQLEHELTEFQESSKELELELEQELAESDKRQAKLEDRISALESEVTEWRKKALDAHKEAASTQQALQREVSSLRDAHKLVKERLRETENANDDIEQRERITCSTLEDIQTRYNEALENVAILEAELAAKDVLIGEHHRAKEEIKDLTEELEHTRKKLAIRDQELEDANKRIMNPPPATNHNATTHRRAVSGTAQVSAEGYLTPLTSTGAKPLSSSRSMQFIHGLQSQMRSLESRVAHVKSSLPKPTTPKRAKSSASAVSGASTIKSSPSMALLTRKLSEADDVVSLSPSRSTSSLEDLCTPSPSPQVARRDMSGGGSRLDLRADPRLNGRPKTQQPRPSYNSALATAKPLDPIEGSPTSLEGRNRTRSASPTKKLSSLSLNAPSLPQSQARVNIPALMRPASPIKQPSPPKPAPGSKFADVYGRRR</sequence>
<name>A0A1D8NKY5_YARLL</name>
<dbReference type="GO" id="GO:0007059">
    <property type="term" value="P:chromosome segregation"/>
    <property type="evidence" value="ECO:0007669"/>
    <property type="project" value="TreeGrafter"/>
</dbReference>
<dbReference type="EMBL" id="CP017557">
    <property type="protein sequence ID" value="AOW06299.1"/>
    <property type="molecule type" value="Genomic_DNA"/>
</dbReference>
<dbReference type="KEGG" id="yli:2911652"/>
<reference evidence="6 8" key="2">
    <citation type="submission" date="2018-07" db="EMBL/GenBank/DDBJ databases">
        <title>Draft Genome Assemblies for Five Robust Yarrowia lipolytica Strains Exhibiting High Lipid Production and Pentose Sugar Utilization and Sugar Alcohol Secretion from Undetoxified Lignocellulosic Biomass Hydrolysates.</title>
        <authorList>
            <consortium name="DOE Joint Genome Institute"/>
            <person name="Walker C."/>
            <person name="Ryu S."/>
            <person name="Na H."/>
            <person name="Zane M."/>
            <person name="LaButti K."/>
            <person name="Lipzen A."/>
            <person name="Haridas S."/>
            <person name="Barry K."/>
            <person name="Grigoriev I.V."/>
            <person name="Quarterman J."/>
            <person name="Slininger P."/>
            <person name="Dien B."/>
            <person name="Trinh C.T."/>
        </authorList>
    </citation>
    <scope>NUCLEOTIDE SEQUENCE [LARGE SCALE GENOMIC DNA]</scope>
    <source>
        <strain evidence="6 8">YB392</strain>
    </source>
</reference>
<comment type="similarity">
    <text evidence="1">Belongs to the nudE family.</text>
</comment>
<feature type="compositionally biased region" description="Polar residues" evidence="4">
    <location>
        <begin position="366"/>
        <end position="379"/>
    </location>
</feature>
<evidence type="ECO:0000313" key="7">
    <source>
        <dbReference type="Proteomes" id="UP000182444"/>
    </source>
</evidence>
<dbReference type="Proteomes" id="UP000182444">
    <property type="component" value="Chromosome 1E"/>
</dbReference>
<feature type="coiled-coil region" evidence="3">
    <location>
        <begin position="27"/>
        <end position="205"/>
    </location>
</feature>
<dbReference type="GO" id="GO:0000132">
    <property type="term" value="P:establishment of mitotic spindle orientation"/>
    <property type="evidence" value="ECO:0007669"/>
    <property type="project" value="TreeGrafter"/>
</dbReference>
<evidence type="ECO:0000256" key="4">
    <source>
        <dbReference type="SAM" id="MobiDB-lite"/>
    </source>
</evidence>
<dbReference type="GO" id="GO:0047496">
    <property type="term" value="P:vesicle transport along microtubule"/>
    <property type="evidence" value="ECO:0007669"/>
    <property type="project" value="TreeGrafter"/>
</dbReference>
<reference evidence="5 7" key="1">
    <citation type="journal article" date="2016" name="PLoS ONE">
        <title>Sequence Assembly of Yarrowia lipolytica Strain W29/CLIB89 Shows Transposable Element Diversity.</title>
        <authorList>
            <person name="Magnan C."/>
            <person name="Yu J."/>
            <person name="Chang I."/>
            <person name="Jahn E."/>
            <person name="Kanomata Y."/>
            <person name="Wu J."/>
            <person name="Zeller M."/>
            <person name="Oakes M."/>
            <person name="Baldi P."/>
            <person name="Sandmeyer S."/>
        </authorList>
    </citation>
    <scope>NUCLEOTIDE SEQUENCE [LARGE SCALE GENOMIC DNA]</scope>
    <source>
        <strain evidence="5">CLIB89</strain>
        <strain evidence="7">CLIB89(W29)</strain>
    </source>
</reference>
<dbReference type="VEuPathDB" id="FungiDB:YALI1_E38608g"/>
<feature type="compositionally biased region" description="Low complexity" evidence="4">
    <location>
        <begin position="288"/>
        <end position="297"/>
    </location>
</feature>
<feature type="region of interest" description="Disordered" evidence="4">
    <location>
        <begin position="266"/>
        <end position="300"/>
    </location>
</feature>
<dbReference type="GO" id="GO:0005871">
    <property type="term" value="C:kinesin complex"/>
    <property type="evidence" value="ECO:0007669"/>
    <property type="project" value="TreeGrafter"/>
</dbReference>
<dbReference type="eggNOG" id="KOG1853">
    <property type="taxonomic scope" value="Eukaryota"/>
</dbReference>
<dbReference type="GO" id="GO:0007020">
    <property type="term" value="P:microtubule nucleation"/>
    <property type="evidence" value="ECO:0007669"/>
    <property type="project" value="TreeGrafter"/>
</dbReference>
<dbReference type="GO" id="GO:0008017">
    <property type="term" value="F:microtubule binding"/>
    <property type="evidence" value="ECO:0007669"/>
    <property type="project" value="InterPro"/>
</dbReference>
<dbReference type="Proteomes" id="UP000256601">
    <property type="component" value="Unassembled WGS sequence"/>
</dbReference>
<protein>
    <submittedName>
        <fullName evidence="6">Nuclear distribution protein nude 1</fullName>
    </submittedName>
</protein>
<evidence type="ECO:0000256" key="2">
    <source>
        <dbReference type="ARBA" id="ARBA00023054"/>
    </source>
</evidence>
<feature type="region of interest" description="Disordered" evidence="4">
    <location>
        <begin position="316"/>
        <end position="461"/>
    </location>
</feature>
<dbReference type="GO" id="GO:0000776">
    <property type="term" value="C:kinetochore"/>
    <property type="evidence" value="ECO:0007669"/>
    <property type="project" value="TreeGrafter"/>
</dbReference>
<feature type="compositionally biased region" description="Low complexity" evidence="4">
    <location>
        <begin position="410"/>
        <end position="424"/>
    </location>
</feature>
<evidence type="ECO:0000256" key="3">
    <source>
        <dbReference type="SAM" id="Coils"/>
    </source>
</evidence>
<gene>
    <name evidence="6" type="ORF">B0I71DRAFT_133863</name>
    <name evidence="5" type="ORF">YALI1_E38608g</name>
</gene>
<dbReference type="EMBL" id="KZ859025">
    <property type="protein sequence ID" value="RDW24667.1"/>
    <property type="molecule type" value="Genomic_DNA"/>
</dbReference>
<evidence type="ECO:0000256" key="1">
    <source>
        <dbReference type="ARBA" id="ARBA00007429"/>
    </source>
</evidence>
<accession>A0A1D8NKY5</accession>